<dbReference type="GO" id="GO:0006955">
    <property type="term" value="P:immune response"/>
    <property type="evidence" value="ECO:0007669"/>
    <property type="project" value="TreeGrafter"/>
</dbReference>
<protein>
    <recommendedName>
        <fullName evidence="12">Ig-like domain-containing protein</fullName>
    </recommendedName>
</protein>
<dbReference type="PROSITE" id="PS50835">
    <property type="entry name" value="IG_LIKE"/>
    <property type="match status" value="1"/>
</dbReference>
<evidence type="ECO:0000256" key="1">
    <source>
        <dbReference type="ARBA" id="ARBA00004251"/>
    </source>
</evidence>
<feature type="domain" description="Ig-like" evidence="12">
    <location>
        <begin position="7"/>
        <end position="132"/>
    </location>
</feature>
<dbReference type="GO" id="GO:0071222">
    <property type="term" value="P:cellular response to lipopolysaccharide"/>
    <property type="evidence" value="ECO:0007669"/>
    <property type="project" value="TreeGrafter"/>
</dbReference>
<name>A0A668SRJ5_OREAU</name>
<keyword evidence="9" id="KW-0325">Glycoprotein</keyword>
<evidence type="ECO:0000256" key="5">
    <source>
        <dbReference type="ARBA" id="ARBA00022989"/>
    </source>
</evidence>
<dbReference type="PANTHER" id="PTHR25466">
    <property type="entry name" value="T-LYMPHOCYTE ACTIVATION ANTIGEN"/>
    <property type="match status" value="1"/>
</dbReference>
<dbReference type="InterPro" id="IPR013106">
    <property type="entry name" value="Ig_V-set"/>
</dbReference>
<dbReference type="AlphaFoldDB" id="A0A668SRJ5"/>
<dbReference type="Ensembl" id="ENSOABT00000017351.2">
    <property type="protein sequence ID" value="ENSOABP00000016827.2"/>
    <property type="gene ID" value="ENSOABG00000008284.2"/>
</dbReference>
<feature type="chain" id="PRO_5044348055" description="Ig-like domain-containing protein" evidence="11">
    <location>
        <begin position="26"/>
        <end position="181"/>
    </location>
</feature>
<dbReference type="Pfam" id="PF07686">
    <property type="entry name" value="V-set"/>
    <property type="match status" value="1"/>
</dbReference>
<organism evidence="13 14">
    <name type="scientific">Oreochromis aureus</name>
    <name type="common">Israeli tilapia</name>
    <name type="synonym">Chromis aureus</name>
    <dbReference type="NCBI Taxonomy" id="47969"/>
    <lineage>
        <taxon>Eukaryota</taxon>
        <taxon>Metazoa</taxon>
        <taxon>Chordata</taxon>
        <taxon>Craniata</taxon>
        <taxon>Vertebrata</taxon>
        <taxon>Euteleostomi</taxon>
        <taxon>Actinopterygii</taxon>
        <taxon>Neopterygii</taxon>
        <taxon>Teleostei</taxon>
        <taxon>Neoteleostei</taxon>
        <taxon>Acanthomorphata</taxon>
        <taxon>Ovalentaria</taxon>
        <taxon>Cichlomorphae</taxon>
        <taxon>Cichliformes</taxon>
        <taxon>Cichlidae</taxon>
        <taxon>African cichlids</taxon>
        <taxon>Pseudocrenilabrinae</taxon>
        <taxon>Oreochromini</taxon>
        <taxon>Oreochromis</taxon>
    </lineage>
</organism>
<evidence type="ECO:0000256" key="3">
    <source>
        <dbReference type="ARBA" id="ARBA00022692"/>
    </source>
</evidence>
<keyword evidence="6" id="KW-0472">Membrane</keyword>
<dbReference type="Proteomes" id="UP000472276">
    <property type="component" value="Unassembled WGS sequence"/>
</dbReference>
<keyword evidence="14" id="KW-1185">Reference proteome</keyword>
<dbReference type="FunFam" id="2.60.40.10:FF:000142">
    <property type="entry name" value="V-set domain-containing T-cell activation inhibitor 1"/>
    <property type="match status" value="1"/>
</dbReference>
<dbReference type="GO" id="GO:0042130">
    <property type="term" value="P:negative regulation of T cell proliferation"/>
    <property type="evidence" value="ECO:0007669"/>
    <property type="project" value="TreeGrafter"/>
</dbReference>
<evidence type="ECO:0000313" key="14">
    <source>
        <dbReference type="Proteomes" id="UP000472276"/>
    </source>
</evidence>
<comment type="subcellular location">
    <subcellularLocation>
        <location evidence="1">Cell membrane</location>
        <topology evidence="1">Single-pass type I membrane protein</topology>
    </subcellularLocation>
</comment>
<evidence type="ECO:0000256" key="8">
    <source>
        <dbReference type="ARBA" id="ARBA00023170"/>
    </source>
</evidence>
<keyword evidence="7" id="KW-1015">Disulfide bond</keyword>
<dbReference type="InterPro" id="IPR051713">
    <property type="entry name" value="T-cell_Activation_Regulation"/>
</dbReference>
<sequence length="181" mass="20581">MSKKVMPCLMLTHSLCSVLFPLSDQKNITVQSGQTVSLPCQAPNNKGTIRVVRWTKPGLQNENVYLYVDRRFYLEEQNPSFKNRVDLQDRQMKDGNVSLILKDVTVNDAGTYKCLIRVLLAASTNDHINNITLRVVPPGEGEAASWLLMFVSKDVADETFHYTYMYITVYYISSSFMNSPN</sequence>
<evidence type="ECO:0000256" key="2">
    <source>
        <dbReference type="ARBA" id="ARBA00022475"/>
    </source>
</evidence>
<keyword evidence="8" id="KW-0675">Receptor</keyword>
<keyword evidence="10" id="KW-0393">Immunoglobulin domain</keyword>
<keyword evidence="4 11" id="KW-0732">Signal</keyword>
<dbReference type="PANTHER" id="PTHR25466:SF9">
    <property type="entry name" value="FIBRONECTIN TYPE-III DOMAIN-CONTAINING PROTEIN"/>
    <property type="match status" value="1"/>
</dbReference>
<dbReference type="SMART" id="SM00409">
    <property type="entry name" value="IG"/>
    <property type="match status" value="1"/>
</dbReference>
<evidence type="ECO:0000256" key="10">
    <source>
        <dbReference type="ARBA" id="ARBA00023319"/>
    </source>
</evidence>
<reference evidence="13" key="2">
    <citation type="submission" date="2025-09" db="UniProtKB">
        <authorList>
            <consortium name="Ensembl"/>
        </authorList>
    </citation>
    <scope>IDENTIFICATION</scope>
</reference>
<evidence type="ECO:0000256" key="7">
    <source>
        <dbReference type="ARBA" id="ARBA00023157"/>
    </source>
</evidence>
<dbReference type="SMART" id="SM00406">
    <property type="entry name" value="IGv"/>
    <property type="match status" value="1"/>
</dbReference>
<evidence type="ECO:0000256" key="6">
    <source>
        <dbReference type="ARBA" id="ARBA00023136"/>
    </source>
</evidence>
<keyword evidence="5" id="KW-1133">Transmembrane helix</keyword>
<dbReference type="SUPFAM" id="SSF48726">
    <property type="entry name" value="Immunoglobulin"/>
    <property type="match status" value="1"/>
</dbReference>
<evidence type="ECO:0000259" key="12">
    <source>
        <dbReference type="PROSITE" id="PS50835"/>
    </source>
</evidence>
<dbReference type="Gene3D" id="2.60.40.10">
    <property type="entry name" value="Immunoglobulins"/>
    <property type="match status" value="1"/>
</dbReference>
<evidence type="ECO:0000256" key="4">
    <source>
        <dbReference type="ARBA" id="ARBA00022729"/>
    </source>
</evidence>
<dbReference type="GO" id="GO:0007166">
    <property type="term" value="P:cell surface receptor signaling pathway"/>
    <property type="evidence" value="ECO:0007669"/>
    <property type="project" value="TreeGrafter"/>
</dbReference>
<dbReference type="GO" id="GO:0042102">
    <property type="term" value="P:positive regulation of T cell proliferation"/>
    <property type="evidence" value="ECO:0007669"/>
    <property type="project" value="TreeGrafter"/>
</dbReference>
<keyword evidence="2" id="KW-1003">Cell membrane</keyword>
<keyword evidence="3" id="KW-0812">Transmembrane</keyword>
<evidence type="ECO:0000313" key="13">
    <source>
        <dbReference type="Ensembl" id="ENSOABP00000016827.2"/>
    </source>
</evidence>
<evidence type="ECO:0000256" key="9">
    <source>
        <dbReference type="ARBA" id="ARBA00023180"/>
    </source>
</evidence>
<dbReference type="InterPro" id="IPR013783">
    <property type="entry name" value="Ig-like_fold"/>
</dbReference>
<dbReference type="GO" id="GO:0009897">
    <property type="term" value="C:external side of plasma membrane"/>
    <property type="evidence" value="ECO:0007669"/>
    <property type="project" value="TreeGrafter"/>
</dbReference>
<evidence type="ECO:0000256" key="11">
    <source>
        <dbReference type="SAM" id="SignalP"/>
    </source>
</evidence>
<reference evidence="13" key="1">
    <citation type="submission" date="2025-08" db="UniProtKB">
        <authorList>
            <consortium name="Ensembl"/>
        </authorList>
    </citation>
    <scope>IDENTIFICATION</scope>
</reference>
<proteinExistence type="predicted"/>
<dbReference type="InterPro" id="IPR036179">
    <property type="entry name" value="Ig-like_dom_sf"/>
</dbReference>
<accession>A0A668SRJ5</accession>
<dbReference type="OMA" id="IHMAINI"/>
<dbReference type="InterPro" id="IPR003599">
    <property type="entry name" value="Ig_sub"/>
</dbReference>
<dbReference type="InterPro" id="IPR007110">
    <property type="entry name" value="Ig-like_dom"/>
</dbReference>
<dbReference type="GO" id="GO:0031295">
    <property type="term" value="P:T cell costimulation"/>
    <property type="evidence" value="ECO:0007669"/>
    <property type="project" value="TreeGrafter"/>
</dbReference>
<feature type="signal peptide" evidence="11">
    <location>
        <begin position="1"/>
        <end position="25"/>
    </location>
</feature>